<dbReference type="AlphaFoldDB" id="A0A133XV63"/>
<dbReference type="PATRIC" id="fig|1393034.3.peg.704"/>
<accession>A0A133XV63</accession>
<evidence type="ECO:0000313" key="2">
    <source>
        <dbReference type="Proteomes" id="UP000070675"/>
    </source>
</evidence>
<sequence>MATKSSSRKQISFVVFTNACDIYKIIEYSRSGGSGKKLAYFMQKAPFTCLYFSQKYPLQRYF</sequence>
<keyword evidence="2" id="KW-1185">Reference proteome</keyword>
<gene>
    <name evidence="1" type="ORF">HMPREF3192_00729</name>
</gene>
<organism evidence="1 2">
    <name type="scientific">Atopobium deltae</name>
    <dbReference type="NCBI Taxonomy" id="1393034"/>
    <lineage>
        <taxon>Bacteria</taxon>
        <taxon>Bacillati</taxon>
        <taxon>Actinomycetota</taxon>
        <taxon>Coriobacteriia</taxon>
        <taxon>Coriobacteriales</taxon>
        <taxon>Atopobiaceae</taxon>
        <taxon>Atopobium</taxon>
    </lineage>
</organism>
<protein>
    <submittedName>
        <fullName evidence="1">Uncharacterized protein</fullName>
    </submittedName>
</protein>
<name>A0A133XV63_9ACTN</name>
<comment type="caution">
    <text evidence="1">The sequence shown here is derived from an EMBL/GenBank/DDBJ whole genome shotgun (WGS) entry which is preliminary data.</text>
</comment>
<reference evidence="2" key="1">
    <citation type="submission" date="2016-01" db="EMBL/GenBank/DDBJ databases">
        <authorList>
            <person name="Mitreva M."/>
            <person name="Pepin K.H."/>
            <person name="Mihindukulasuriya K.A."/>
            <person name="Fulton R."/>
            <person name="Fronick C."/>
            <person name="O'Laughlin M."/>
            <person name="Miner T."/>
            <person name="Herter B."/>
            <person name="Rosa B.A."/>
            <person name="Cordes M."/>
            <person name="Tomlinson C."/>
            <person name="Wollam A."/>
            <person name="Palsikar V.B."/>
            <person name="Mardis E.R."/>
            <person name="Wilson R.K."/>
        </authorList>
    </citation>
    <scope>NUCLEOTIDE SEQUENCE [LARGE SCALE GENOMIC DNA]</scope>
    <source>
        <strain evidence="2">DNF00019</strain>
    </source>
</reference>
<dbReference type="EMBL" id="LSCR01000011">
    <property type="protein sequence ID" value="KXB34834.1"/>
    <property type="molecule type" value="Genomic_DNA"/>
</dbReference>
<evidence type="ECO:0000313" key="1">
    <source>
        <dbReference type="EMBL" id="KXB34834.1"/>
    </source>
</evidence>
<dbReference type="Proteomes" id="UP000070675">
    <property type="component" value="Unassembled WGS sequence"/>
</dbReference>
<dbReference type="STRING" id="1393034.HMPREF3192_00729"/>
<proteinExistence type="predicted"/>